<dbReference type="EMBL" id="CP036434">
    <property type="protein sequence ID" value="QDV07936.1"/>
    <property type="molecule type" value="Genomic_DNA"/>
</dbReference>
<name>A0A518EV10_9BACT</name>
<evidence type="ECO:0000313" key="2">
    <source>
        <dbReference type="EMBL" id="QDV07936.1"/>
    </source>
</evidence>
<evidence type="ECO:0008006" key="4">
    <source>
        <dbReference type="Google" id="ProtNLM"/>
    </source>
</evidence>
<feature type="signal peptide" evidence="1">
    <location>
        <begin position="1"/>
        <end position="23"/>
    </location>
</feature>
<keyword evidence="3" id="KW-1185">Reference proteome</keyword>
<gene>
    <name evidence="2" type="ORF">Poly30_34720</name>
</gene>
<organism evidence="2 3">
    <name type="scientific">Saltatorellus ferox</name>
    <dbReference type="NCBI Taxonomy" id="2528018"/>
    <lineage>
        <taxon>Bacteria</taxon>
        <taxon>Pseudomonadati</taxon>
        <taxon>Planctomycetota</taxon>
        <taxon>Planctomycetia</taxon>
        <taxon>Planctomycetia incertae sedis</taxon>
        <taxon>Saltatorellus</taxon>
    </lineage>
</organism>
<evidence type="ECO:0000313" key="3">
    <source>
        <dbReference type="Proteomes" id="UP000320390"/>
    </source>
</evidence>
<dbReference type="Proteomes" id="UP000320390">
    <property type="component" value="Chromosome"/>
</dbReference>
<accession>A0A518EV10</accession>
<evidence type="ECO:0000256" key="1">
    <source>
        <dbReference type="SAM" id="SignalP"/>
    </source>
</evidence>
<reference evidence="2 3" key="1">
    <citation type="submission" date="2019-02" db="EMBL/GenBank/DDBJ databases">
        <title>Deep-cultivation of Planctomycetes and their phenomic and genomic characterization uncovers novel biology.</title>
        <authorList>
            <person name="Wiegand S."/>
            <person name="Jogler M."/>
            <person name="Boedeker C."/>
            <person name="Pinto D."/>
            <person name="Vollmers J."/>
            <person name="Rivas-Marin E."/>
            <person name="Kohn T."/>
            <person name="Peeters S.H."/>
            <person name="Heuer A."/>
            <person name="Rast P."/>
            <person name="Oberbeckmann S."/>
            <person name="Bunk B."/>
            <person name="Jeske O."/>
            <person name="Meyerdierks A."/>
            <person name="Storesund J.E."/>
            <person name="Kallscheuer N."/>
            <person name="Luecker S."/>
            <person name="Lage O.M."/>
            <person name="Pohl T."/>
            <person name="Merkel B.J."/>
            <person name="Hornburger P."/>
            <person name="Mueller R.-W."/>
            <person name="Bruemmer F."/>
            <person name="Labrenz M."/>
            <person name="Spormann A.M."/>
            <person name="Op den Camp H."/>
            <person name="Overmann J."/>
            <person name="Amann R."/>
            <person name="Jetten M.S.M."/>
            <person name="Mascher T."/>
            <person name="Medema M.H."/>
            <person name="Devos D.P."/>
            <person name="Kaster A.-K."/>
            <person name="Ovreas L."/>
            <person name="Rohde M."/>
            <person name="Galperin M.Y."/>
            <person name="Jogler C."/>
        </authorList>
    </citation>
    <scope>NUCLEOTIDE SEQUENCE [LARGE SCALE GENOMIC DNA]</scope>
    <source>
        <strain evidence="2 3">Poly30</strain>
    </source>
</reference>
<keyword evidence="1" id="KW-0732">Signal</keyword>
<proteinExistence type="predicted"/>
<dbReference type="AlphaFoldDB" id="A0A518EV10"/>
<sequence length="496" mass="56321" precursor="true">MLVRLLLLLLVLVAFGSSGVALASQRTDKHAEYGFSLEVPTSFEARPVPAEMPGLLAVYAPKDAPKDRRSPVTHALWRITLGSGGRSTADLAVRRWMLDVLQPTRMESVRSVRRRYGRDPIRYEGATLNPEGEEESLFVHAWVGDEDVIVFVGQCETGLLRRESRAFDRTAMSFRFFSEAETEASRQKWTRHYLRTSLPHRDERIEIASAAVDGWSIRDTEHSMILFHGPSDSPVLAQIAKNLVAVRRRFAEDFPPDRPIDALSVVRVCRDRGEYLTYGGNPNTVGYFHPRVQELVLYDARTDASDPMPDDHPTMRTLYHEACHQFLHHTASSMSPHSWYDEGSSEFYAGAVFQSGAVCDIEGLADREAFLRQREVRPRLPKLEALLSMTQEQFYADANVNYSMGYALIRFLRTAEAARIRPEWRSLPKRYFETLRTRWRREAESLALSGLSGAGYEQAVNRSRGAALDAALENVDLEELEAEFLEWLRQGGSNHQ</sequence>
<feature type="chain" id="PRO_5021726715" description="DUF1570 domain-containing protein" evidence="1">
    <location>
        <begin position="24"/>
        <end position="496"/>
    </location>
</feature>
<protein>
    <recommendedName>
        <fullName evidence="4">DUF1570 domain-containing protein</fullName>
    </recommendedName>
</protein>